<feature type="transmembrane region" description="Helical" evidence="1">
    <location>
        <begin position="519"/>
        <end position="545"/>
    </location>
</feature>
<evidence type="ECO:0008006" key="4">
    <source>
        <dbReference type="Google" id="ProtNLM"/>
    </source>
</evidence>
<feature type="transmembrane region" description="Helical" evidence="1">
    <location>
        <begin position="392"/>
        <end position="414"/>
    </location>
</feature>
<dbReference type="InterPro" id="IPR027417">
    <property type="entry name" value="P-loop_NTPase"/>
</dbReference>
<reference evidence="2" key="1">
    <citation type="submission" date="2021-01" db="EMBL/GenBank/DDBJ databases">
        <title>Whole genome shotgun sequence of Dactylosporangium siamense NBRC 106093.</title>
        <authorList>
            <person name="Komaki H."/>
            <person name="Tamura T."/>
        </authorList>
    </citation>
    <scope>NUCLEOTIDE SEQUENCE</scope>
    <source>
        <strain evidence="2">NBRC 106093</strain>
    </source>
</reference>
<dbReference type="Proteomes" id="UP000660611">
    <property type="component" value="Unassembled WGS sequence"/>
</dbReference>
<sequence length="693" mass="74576">MAGAIYGNVTINGRVAAPSPQEQLDAAVAALTAAARLQWTRELAIRDSLYVSPMRLTWSAATPAGRAVGAHPAVVLGDASLAGSVSYLRVSGDVTEFGELWRRLPRRQLVILGEPGSGKTTAVLRCTLDLLSAAAAGSGQEQFQGPAPVLLALGSWNPTTQSPLDWMIERISAEYNFLRDADAYGADVIGRLLAHDRILPVLDGLDEMPPAWRALALPALDAMLNAGSHLILTCRREEYLTTVAAAGRVLAAAAVVELLPAAAATVTGFLAAGAPASDDRWRDFTTHVANQPGHVPTALSNPLMASLARTVYTDRRTRPAELFDATRFPDQAAVERHLLGALIPAVYADRGRPYDPVRARRWLSFLARHLHRSGTYDLRWWELHRAPRFVELWLLLSVAVAACTTVFWAVAFAASVEVGPPANVDPVTASSPTFRPQTQTPLGDLRWVLVSILVITLLALLATDGVRRPRVPLPDSGIRSLVRQLLIAVGWAMLLTVPLAVTASLLVLMLFVAPSDLTAVIQVLAVATAATLSAAVPVGLLVGLIRWLRLPDRSAGPASVQSSVAGGRRAGIAGVIVIFLISGPIPFALIGVAVALVFSMTDDSMTTGGFVAVMFVAVVVGLAISLLITPMTIAVSRWFRFRLVAAYYALWGRLPWRLLRFLNDAHRRGILRQVGPVYQFRHAYLQDHLARDR</sequence>
<keyword evidence="3" id="KW-1185">Reference proteome</keyword>
<comment type="caution">
    <text evidence="2">The sequence shown here is derived from an EMBL/GenBank/DDBJ whole genome shotgun (WGS) entry which is preliminary data.</text>
</comment>
<dbReference type="Gene3D" id="3.40.50.300">
    <property type="entry name" value="P-loop containing nucleotide triphosphate hydrolases"/>
    <property type="match status" value="1"/>
</dbReference>
<evidence type="ECO:0000313" key="3">
    <source>
        <dbReference type="Proteomes" id="UP000660611"/>
    </source>
</evidence>
<organism evidence="2 3">
    <name type="scientific">Dactylosporangium siamense</name>
    <dbReference type="NCBI Taxonomy" id="685454"/>
    <lineage>
        <taxon>Bacteria</taxon>
        <taxon>Bacillati</taxon>
        <taxon>Actinomycetota</taxon>
        <taxon>Actinomycetes</taxon>
        <taxon>Micromonosporales</taxon>
        <taxon>Micromonosporaceae</taxon>
        <taxon>Dactylosporangium</taxon>
    </lineage>
</organism>
<proteinExistence type="predicted"/>
<feature type="transmembrane region" description="Helical" evidence="1">
    <location>
        <begin position="610"/>
        <end position="633"/>
    </location>
</feature>
<feature type="transmembrane region" description="Helical" evidence="1">
    <location>
        <begin position="572"/>
        <end position="598"/>
    </location>
</feature>
<name>A0A919PQU0_9ACTN</name>
<protein>
    <recommendedName>
        <fullName evidence="4">NACHT domain-containing protein</fullName>
    </recommendedName>
</protein>
<dbReference type="EMBL" id="BONQ01000105">
    <property type="protein sequence ID" value="GIG48464.1"/>
    <property type="molecule type" value="Genomic_DNA"/>
</dbReference>
<keyword evidence="1" id="KW-1133">Transmembrane helix</keyword>
<keyword evidence="1" id="KW-0812">Transmembrane</keyword>
<feature type="transmembrane region" description="Helical" evidence="1">
    <location>
        <begin position="485"/>
        <end position="513"/>
    </location>
</feature>
<keyword evidence="1" id="KW-0472">Membrane</keyword>
<accession>A0A919PQU0</accession>
<evidence type="ECO:0000313" key="2">
    <source>
        <dbReference type="EMBL" id="GIG48464.1"/>
    </source>
</evidence>
<dbReference type="SUPFAM" id="SSF52540">
    <property type="entry name" value="P-loop containing nucleoside triphosphate hydrolases"/>
    <property type="match status" value="1"/>
</dbReference>
<feature type="transmembrane region" description="Helical" evidence="1">
    <location>
        <begin position="445"/>
        <end position="464"/>
    </location>
</feature>
<gene>
    <name evidence="2" type="ORF">Dsi01nite_065050</name>
</gene>
<evidence type="ECO:0000256" key="1">
    <source>
        <dbReference type="SAM" id="Phobius"/>
    </source>
</evidence>
<dbReference type="RefSeq" id="WP_203850175.1">
    <property type="nucleotide sequence ID" value="NZ_BAAAVW010000003.1"/>
</dbReference>
<dbReference type="AlphaFoldDB" id="A0A919PQU0"/>